<dbReference type="PROSITE" id="PS50102">
    <property type="entry name" value="RRM"/>
    <property type="match status" value="2"/>
</dbReference>
<feature type="region of interest" description="Disordered" evidence="2">
    <location>
        <begin position="897"/>
        <end position="918"/>
    </location>
</feature>
<name>A0A8J4LQE6_9CHLO</name>
<feature type="compositionally biased region" description="Gly residues" evidence="2">
    <location>
        <begin position="1752"/>
        <end position="1778"/>
    </location>
</feature>
<dbReference type="SUPFAM" id="SSF48371">
    <property type="entry name" value="ARM repeat"/>
    <property type="match status" value="1"/>
</dbReference>
<dbReference type="Pfam" id="PF00076">
    <property type="entry name" value="RRM_1"/>
    <property type="match status" value="1"/>
</dbReference>
<dbReference type="InterPro" id="IPR035979">
    <property type="entry name" value="RBD_domain_sf"/>
</dbReference>
<dbReference type="InterPro" id="IPR052085">
    <property type="entry name" value="WD-SAM-U-box"/>
</dbReference>
<feature type="region of interest" description="Disordered" evidence="2">
    <location>
        <begin position="1557"/>
        <end position="1583"/>
    </location>
</feature>
<feature type="region of interest" description="Disordered" evidence="2">
    <location>
        <begin position="1714"/>
        <end position="1800"/>
    </location>
</feature>
<protein>
    <recommendedName>
        <fullName evidence="3">RRM domain-containing protein</fullName>
    </recommendedName>
</protein>
<dbReference type="Gene3D" id="3.30.70.330">
    <property type="match status" value="2"/>
</dbReference>
<feature type="region of interest" description="Disordered" evidence="2">
    <location>
        <begin position="770"/>
        <end position="856"/>
    </location>
</feature>
<keyword evidence="1" id="KW-0694">RNA-binding</keyword>
<dbReference type="SMART" id="SM00360">
    <property type="entry name" value="RRM"/>
    <property type="match status" value="2"/>
</dbReference>
<proteinExistence type="predicted"/>
<gene>
    <name evidence="4" type="ORF">Vretimale_10111</name>
</gene>
<feature type="region of interest" description="Disordered" evidence="2">
    <location>
        <begin position="187"/>
        <end position="209"/>
    </location>
</feature>
<feature type="compositionally biased region" description="Polar residues" evidence="2">
    <location>
        <begin position="1650"/>
        <end position="1671"/>
    </location>
</feature>
<evidence type="ECO:0000259" key="3">
    <source>
        <dbReference type="PROSITE" id="PS50102"/>
    </source>
</evidence>
<feature type="compositionally biased region" description="Low complexity" evidence="2">
    <location>
        <begin position="819"/>
        <end position="837"/>
    </location>
</feature>
<feature type="domain" description="RRM" evidence="3">
    <location>
        <begin position="1480"/>
        <end position="1557"/>
    </location>
</feature>
<feature type="region of interest" description="Disordered" evidence="2">
    <location>
        <begin position="1650"/>
        <end position="1687"/>
    </location>
</feature>
<reference evidence="4" key="1">
    <citation type="journal article" date="2021" name="Proc. Natl. Acad. Sci. U.S.A.">
        <title>Three genomes in the algal genus Volvox reveal the fate of a haploid sex-determining region after a transition to homothallism.</title>
        <authorList>
            <person name="Yamamoto K."/>
            <person name="Hamaji T."/>
            <person name="Kawai-Toyooka H."/>
            <person name="Matsuzaki R."/>
            <person name="Takahashi F."/>
            <person name="Nishimura Y."/>
            <person name="Kawachi M."/>
            <person name="Noguchi H."/>
            <person name="Minakuchi Y."/>
            <person name="Umen J.G."/>
            <person name="Toyoda A."/>
            <person name="Nozaki H."/>
        </authorList>
    </citation>
    <scope>NUCLEOTIDE SEQUENCE</scope>
    <source>
        <strain evidence="4">NIES-3785</strain>
    </source>
</reference>
<evidence type="ECO:0000256" key="1">
    <source>
        <dbReference type="PROSITE-ProRule" id="PRU00176"/>
    </source>
</evidence>
<dbReference type="EMBL" id="BNCQ01000019">
    <property type="protein sequence ID" value="GIM05676.1"/>
    <property type="molecule type" value="Genomic_DNA"/>
</dbReference>
<feature type="compositionally biased region" description="Pro residues" evidence="2">
    <location>
        <begin position="901"/>
        <end position="917"/>
    </location>
</feature>
<sequence>MSNWSQRDDSSQLSSGERADHVAAELQAAFGGPASDVQRVCSLLCLLRREFSEQAPKNWPADTVKRLWLSIIGALRVAQAPEVQVAACAAVEALGQSCSSCTDLDREPSAVDDAIMCVIETLKASSSKQVKVAAIKALLSLSGCLNCRCYYDKATQELLGERGAVRLLLTSLPRFLTDATADPAQQQQLQAGTAAGASGTAPAQERGPEDGANTVADIFRALHYTCLLNPANIARLLAEGGYPLIVQALSVMGRELNVQEHGAMLLAEMACSSDMAGRDVLESIVTVANIARLQLQDKYIEVARAAVWSLARLASHTLGQTGESGDKAEKHEGALAQAWPLLSDPVLRVVVSMLQSCHLQDDPLVKHCLDYIAVIASAATMHSTGQGCEGERQANGGPCSRGSSGGGFAAANNTNTDSAAACSSDAPTMPSNDMLSAAAIADGTLFTSSGGSGSGASLLSLFRLAMDAVLATARVASDIRLQAVVLRTLHVLLHCFPRRAALQLGASRQVEILDQVVRIASSARQSLEQQQTQQQQQHHNHSQQAHHVVREQAQQQVYASKDLFIINVYALTVAGALIEPNPMAGGPGAGVSYQSQVLNCLTSLVRHLSEGGGSGVVEPIVFDETPSGRTTAVTERPPAPYLCVGCCRYACHCCFIHDLVRGADVVAACRAAARLQIWCGGGPDGVNATDRDGCGALHFLAASGVAPLLAAFIEAAGPGLDFLRRTRGGANALQLARSRKHTEAVQILEVSTESAAKAAQDALLKELEEEGANDASHGAGGSSKRAGGSASGASTTSRQHKNISSGGGGGGGGHDPHAQHGAAHGPGSASPAGGAQQVHESTEARRAREELERKRRAAEEEYEAALEQRRRQLEEEARQQAAEEARLIELAQAESLRMSAAPPPSLPLQPVEPPRPQPEAVLDEQKVQEQEHQLLARVSDSPDAVGSTNAIEQHVLSLPADERQPLLQARQLSPSVSAGGAPMGATERLFVREAGAGCGSGRMSAGGAAAPPAGPLEASLQAAAVAVASGGHLAPDMAQLLAHLATEQQDQQRQQLLVQQQLMAAQQELVMAPHNGSMGGGVGRSSSGRRSPLSSMDEQVTMLHGSAGPGAALGMSRIVSKGSFTSEDTTMGVGVSVGVGRSAAGFPGGGGGGLLASVPSTSGSSGTGLGGLSMSYSAGGSVAGASAGGSFSGYTGSFSNLLHTGGPMGLSSSTLEAPPGLIGGPGGLLGPGAPPPDVAAATPAGLLAMGAGKFGGFGAPGLPPGVDQRVGAGTAAVLPRSDSVPGSIDSAVMPGSSAGSMGGGWPGNTPGYAPGPAAFISSTLGAATAGAPRPPGLTRGGPSSNYLAIQGAPSPTPPASHTQLHQTQPQHQLGGVQESWGMAGPAGSGLPQQMSAGTVGSHADLHSLASVSSLEARQRGLMLRSGGSIGHGLIPSGAAQPSMPSPTAGERVVGRLHDVLAAAGGEMWELTEESARGTSRQLWLGNVQAGLPAGHLQALCQQFGPVQDVVMAPGTLSAVVLFVSAEAAAHAAHTLHGREIPNMSYEDKPIIVRYCAVGPTPHQDGSSPPPQTPSGAVHTGGGAGEDGVLGLVLPPGMEAALAAAGFGPNILTAAMQGLLPLEQQQALHAVLFEASGAVQLPPQPQLLQQGRMQSQGLAPQQPPQQRSSLGSMGQLHPTHGSMGHLVGLASGNSGTVTSDSISDFVTLQAAAMGHPISSDQQQSPQAQHQQHHGAGSGPSGSVICGASEDGDGGGVAGAGGPVSGGGAAGSSTGGGGASTSGELETGGVEGDPAADVPEGKPSRHLWLGNIPLKPNKLAMELLFARFGPLESVRVFPGKTFAFVNYLAPQHAVAAKMALDGQPAPSVTGSKPMVIRYQKDTSTVPANLGMVGGKSMSRSSSTQNLSGLTAAASLARLLDEDLPPEPAVNLSNKLNPNNIHYDRELAARYKRMSKAEKEALWAQDRAMQALGANAAAAAAAVNAGAAGIAGLLDPNATAARLLAQAGLGNLAGLGGGAGSDFLLPRVMSASALDYLAANSGGGGGGGAAAAAAAAVGGGGGGHGGLFRVNTTQSLLGMQQAANAAMLLPQMGAAAAAGGLQGLLGQHGAA</sequence>
<feature type="non-terminal residue" evidence="4">
    <location>
        <position position="2108"/>
    </location>
</feature>
<dbReference type="SUPFAM" id="SSF54928">
    <property type="entry name" value="RNA-binding domain, RBD"/>
    <property type="match status" value="2"/>
</dbReference>
<accession>A0A8J4LQE6</accession>
<comment type="caution">
    <text evidence="4">The sequence shown here is derived from an EMBL/GenBank/DDBJ whole genome shotgun (WGS) entry which is preliminary data.</text>
</comment>
<feature type="domain" description="RRM" evidence="3">
    <location>
        <begin position="1803"/>
        <end position="1879"/>
    </location>
</feature>
<feature type="region of interest" description="Disordered" evidence="2">
    <location>
        <begin position="385"/>
        <end position="404"/>
    </location>
</feature>
<evidence type="ECO:0000313" key="4">
    <source>
        <dbReference type="EMBL" id="GIM05676.1"/>
    </source>
</evidence>
<dbReference type="InterPro" id="IPR012677">
    <property type="entry name" value="Nucleotide-bd_a/b_plait_sf"/>
</dbReference>
<dbReference type="InterPro" id="IPR011989">
    <property type="entry name" value="ARM-like"/>
</dbReference>
<feature type="compositionally biased region" description="Basic and acidic residues" evidence="2">
    <location>
        <begin position="840"/>
        <end position="856"/>
    </location>
</feature>
<dbReference type="InterPro" id="IPR000504">
    <property type="entry name" value="RRM_dom"/>
</dbReference>
<dbReference type="Proteomes" id="UP000722791">
    <property type="component" value="Unassembled WGS sequence"/>
</dbReference>
<feature type="compositionally biased region" description="Low complexity" evidence="2">
    <location>
        <begin position="187"/>
        <end position="204"/>
    </location>
</feature>
<organism evidence="4 5">
    <name type="scientific">Volvox reticuliferus</name>
    <dbReference type="NCBI Taxonomy" id="1737510"/>
    <lineage>
        <taxon>Eukaryota</taxon>
        <taxon>Viridiplantae</taxon>
        <taxon>Chlorophyta</taxon>
        <taxon>core chlorophytes</taxon>
        <taxon>Chlorophyceae</taxon>
        <taxon>CS clade</taxon>
        <taxon>Chlamydomonadales</taxon>
        <taxon>Volvocaceae</taxon>
        <taxon>Volvox</taxon>
    </lineage>
</organism>
<dbReference type="InterPro" id="IPR016024">
    <property type="entry name" value="ARM-type_fold"/>
</dbReference>
<dbReference type="InterPro" id="IPR036770">
    <property type="entry name" value="Ankyrin_rpt-contain_sf"/>
</dbReference>
<feature type="region of interest" description="Disordered" evidence="2">
    <location>
        <begin position="528"/>
        <end position="548"/>
    </location>
</feature>
<dbReference type="GO" id="GO:0003723">
    <property type="term" value="F:RNA binding"/>
    <property type="evidence" value="ECO:0007669"/>
    <property type="project" value="UniProtKB-UniRule"/>
</dbReference>
<evidence type="ECO:0000256" key="2">
    <source>
        <dbReference type="SAM" id="MobiDB-lite"/>
    </source>
</evidence>
<feature type="compositionally biased region" description="Low complexity" evidence="2">
    <location>
        <begin position="782"/>
        <end position="794"/>
    </location>
</feature>
<dbReference type="Gene3D" id="1.25.40.20">
    <property type="entry name" value="Ankyrin repeat-containing domain"/>
    <property type="match status" value="1"/>
</dbReference>
<feature type="region of interest" description="Disordered" evidence="2">
    <location>
        <begin position="1333"/>
        <end position="1367"/>
    </location>
</feature>
<feature type="compositionally biased region" description="Low complexity" evidence="2">
    <location>
        <begin position="529"/>
        <end position="546"/>
    </location>
</feature>
<evidence type="ECO:0000313" key="5">
    <source>
        <dbReference type="Proteomes" id="UP000722791"/>
    </source>
</evidence>
<dbReference type="Gene3D" id="1.25.10.10">
    <property type="entry name" value="Leucine-rich Repeat Variant"/>
    <property type="match status" value="1"/>
</dbReference>
<dbReference type="PANTHER" id="PTHR46573:SF1">
    <property type="entry name" value="WD REPEAT, SAM AND U-BOX DOMAIN-CONTAINING PROTEIN 1"/>
    <property type="match status" value="1"/>
</dbReference>
<dbReference type="PANTHER" id="PTHR46573">
    <property type="entry name" value="WD REPEAT, SAM AND U-BOX DOMAIN-CONTAINING PROTEIN 1"/>
    <property type="match status" value="1"/>
</dbReference>